<feature type="region of interest" description="Disordered" evidence="9">
    <location>
        <begin position="1"/>
        <end position="24"/>
    </location>
</feature>
<dbReference type="InterPro" id="IPR016192">
    <property type="entry name" value="APOBEC/CMP_deaminase_Zn-bd"/>
</dbReference>
<keyword evidence="3 8" id="KW-0819">tRNA processing</keyword>
<evidence type="ECO:0000256" key="5">
    <source>
        <dbReference type="ARBA" id="ARBA00022801"/>
    </source>
</evidence>
<dbReference type="GO" id="GO:0052717">
    <property type="term" value="F:tRNA-specific adenosine-34 deaminase activity"/>
    <property type="evidence" value="ECO:0007669"/>
    <property type="project" value="UniProtKB-UniRule"/>
</dbReference>
<dbReference type="Pfam" id="PF14437">
    <property type="entry name" value="MafB19-deam"/>
    <property type="match status" value="1"/>
</dbReference>
<comment type="catalytic activity">
    <reaction evidence="7 8">
        <text>adenosine(34) in tRNA + H2O + H(+) = inosine(34) in tRNA + NH4(+)</text>
        <dbReference type="Rhea" id="RHEA:43168"/>
        <dbReference type="Rhea" id="RHEA-COMP:10373"/>
        <dbReference type="Rhea" id="RHEA-COMP:10374"/>
        <dbReference type="ChEBI" id="CHEBI:15377"/>
        <dbReference type="ChEBI" id="CHEBI:15378"/>
        <dbReference type="ChEBI" id="CHEBI:28938"/>
        <dbReference type="ChEBI" id="CHEBI:74411"/>
        <dbReference type="ChEBI" id="CHEBI:82852"/>
        <dbReference type="EC" id="3.5.4.33"/>
    </reaction>
</comment>
<feature type="binding site" evidence="8">
    <location>
        <position position="113"/>
    </location>
    <ligand>
        <name>Zn(2+)</name>
        <dbReference type="ChEBI" id="CHEBI:29105"/>
        <note>catalytic</note>
    </ligand>
</feature>
<dbReference type="PROSITE" id="PS00903">
    <property type="entry name" value="CYT_DCMP_DEAMINASES_1"/>
    <property type="match status" value="1"/>
</dbReference>
<evidence type="ECO:0000313" key="11">
    <source>
        <dbReference type="EMBL" id="QSO47900.1"/>
    </source>
</evidence>
<dbReference type="GO" id="GO:0008270">
    <property type="term" value="F:zinc ion binding"/>
    <property type="evidence" value="ECO:0007669"/>
    <property type="project" value="UniProtKB-UniRule"/>
</dbReference>
<protein>
    <recommendedName>
        <fullName evidence="8">tRNA-specific adenosine deaminase</fullName>
        <ecNumber evidence="8">3.5.4.33</ecNumber>
    </recommendedName>
</protein>
<evidence type="ECO:0000256" key="8">
    <source>
        <dbReference type="HAMAP-Rule" id="MF_00972"/>
    </source>
</evidence>
<comment type="subunit">
    <text evidence="2 8">Homodimer.</text>
</comment>
<evidence type="ECO:0000256" key="1">
    <source>
        <dbReference type="ARBA" id="ARBA00010669"/>
    </source>
</evidence>
<evidence type="ECO:0000256" key="7">
    <source>
        <dbReference type="ARBA" id="ARBA00048045"/>
    </source>
</evidence>
<comment type="function">
    <text evidence="8">Catalyzes the deamination of adenosine to inosine at the wobble position 34 of tRNA(Arg2).</text>
</comment>
<comment type="similarity">
    <text evidence="1">Belongs to the cytidine and deoxycytidylate deaminase family. ADAT2 subfamily.</text>
</comment>
<evidence type="ECO:0000256" key="6">
    <source>
        <dbReference type="ARBA" id="ARBA00022833"/>
    </source>
</evidence>
<organism evidence="11 12">
    <name type="scientific">Alicyclobacillus mengziensis</name>
    <dbReference type="NCBI Taxonomy" id="2931921"/>
    <lineage>
        <taxon>Bacteria</taxon>
        <taxon>Bacillati</taxon>
        <taxon>Bacillota</taxon>
        <taxon>Bacilli</taxon>
        <taxon>Bacillales</taxon>
        <taxon>Alicyclobacillaceae</taxon>
        <taxon>Alicyclobacillus</taxon>
    </lineage>
</organism>
<sequence length="178" mass="19491">MKTPWQHQHGSGDPFASPSGLKLTPTARNEHEHFMRQALAMAHQAAKLGEVPIGAVVVRNGQLVTSAHNWRETWNDPTAHAELIAIREASKVLGGWRLEDCTLYVTLEPCPMCAGAIVLSRIGNVYFGAKDEKGGAVVSKLHSFTPGLWNHDPNFHGGILADECGMILKDFFRGLRNS</sequence>
<dbReference type="Proteomes" id="UP000663505">
    <property type="component" value="Chromosome"/>
</dbReference>
<dbReference type="InterPro" id="IPR058535">
    <property type="entry name" value="MafB19-deam"/>
</dbReference>
<dbReference type="InterPro" id="IPR016193">
    <property type="entry name" value="Cytidine_deaminase-like"/>
</dbReference>
<evidence type="ECO:0000256" key="4">
    <source>
        <dbReference type="ARBA" id="ARBA00022723"/>
    </source>
</evidence>
<dbReference type="EC" id="3.5.4.33" evidence="8"/>
<dbReference type="Gene3D" id="3.40.140.10">
    <property type="entry name" value="Cytidine Deaminase, domain 2"/>
    <property type="match status" value="1"/>
</dbReference>
<evidence type="ECO:0000256" key="3">
    <source>
        <dbReference type="ARBA" id="ARBA00022694"/>
    </source>
</evidence>
<dbReference type="PANTHER" id="PTHR11079">
    <property type="entry name" value="CYTOSINE DEAMINASE FAMILY MEMBER"/>
    <property type="match status" value="1"/>
</dbReference>
<dbReference type="InterPro" id="IPR002125">
    <property type="entry name" value="CMP_dCMP_dom"/>
</dbReference>
<dbReference type="PROSITE" id="PS51747">
    <property type="entry name" value="CYT_DCMP_DEAMINASES_2"/>
    <property type="match status" value="1"/>
</dbReference>
<evidence type="ECO:0000256" key="9">
    <source>
        <dbReference type="SAM" id="MobiDB-lite"/>
    </source>
</evidence>
<evidence type="ECO:0000256" key="2">
    <source>
        <dbReference type="ARBA" id="ARBA00011738"/>
    </source>
</evidence>
<keyword evidence="5 8" id="KW-0378">Hydrolase</keyword>
<dbReference type="InterPro" id="IPR028883">
    <property type="entry name" value="tRNA_aden_deaminase"/>
</dbReference>
<dbReference type="GO" id="GO:0002100">
    <property type="term" value="P:tRNA wobble adenosine to inosine editing"/>
    <property type="evidence" value="ECO:0007669"/>
    <property type="project" value="UniProtKB-UniRule"/>
</dbReference>
<dbReference type="PANTHER" id="PTHR11079:SF202">
    <property type="entry name" value="TRNA-SPECIFIC ADENOSINE DEAMINASE"/>
    <property type="match status" value="1"/>
</dbReference>
<feature type="binding site" evidence="8">
    <location>
        <position position="80"/>
    </location>
    <ligand>
        <name>Zn(2+)</name>
        <dbReference type="ChEBI" id="CHEBI:29105"/>
        <note>catalytic</note>
    </ligand>
</feature>
<keyword evidence="12" id="KW-1185">Reference proteome</keyword>
<feature type="active site" description="Proton donor" evidence="8">
    <location>
        <position position="82"/>
    </location>
</feature>
<dbReference type="FunFam" id="3.40.140.10:FF:000005">
    <property type="entry name" value="tRNA-specific adenosine deaminase"/>
    <property type="match status" value="1"/>
</dbReference>
<feature type="binding site" evidence="8">
    <location>
        <position position="110"/>
    </location>
    <ligand>
        <name>Zn(2+)</name>
        <dbReference type="ChEBI" id="CHEBI:29105"/>
        <note>catalytic</note>
    </ligand>
</feature>
<dbReference type="NCBIfam" id="NF008113">
    <property type="entry name" value="PRK10860.1"/>
    <property type="match status" value="1"/>
</dbReference>
<dbReference type="CDD" id="cd01285">
    <property type="entry name" value="nucleoside_deaminase"/>
    <property type="match status" value="1"/>
</dbReference>
<reference evidence="11 12" key="1">
    <citation type="submission" date="2021-02" db="EMBL/GenBank/DDBJ databases">
        <title>Alicyclobacillus curvatus sp. nov. and Alicyclobacillus mengziensis sp. nov., two acidophilic bacteria isolated from acid mine drainage.</title>
        <authorList>
            <person name="Huang Y."/>
        </authorList>
    </citation>
    <scope>NUCLEOTIDE SEQUENCE [LARGE SCALE GENOMIC DNA]</scope>
    <source>
        <strain evidence="11 12">S30H14</strain>
    </source>
</reference>
<dbReference type="HAMAP" id="MF_00972">
    <property type="entry name" value="tRNA_aden_deaminase"/>
    <property type="match status" value="1"/>
</dbReference>
<evidence type="ECO:0000313" key="12">
    <source>
        <dbReference type="Proteomes" id="UP000663505"/>
    </source>
</evidence>
<dbReference type="KEGG" id="afx:JZ786_02350"/>
<comment type="cofactor">
    <cofactor evidence="8">
        <name>Zn(2+)</name>
        <dbReference type="ChEBI" id="CHEBI:29105"/>
    </cofactor>
    <text evidence="8">Binds 1 zinc ion per subunit.</text>
</comment>
<dbReference type="EMBL" id="CP071182">
    <property type="protein sequence ID" value="QSO47900.1"/>
    <property type="molecule type" value="Genomic_DNA"/>
</dbReference>
<gene>
    <name evidence="8 11" type="primary">tadA</name>
    <name evidence="11" type="ORF">JZ786_02350</name>
</gene>
<dbReference type="AlphaFoldDB" id="A0A9X7Z7Z7"/>
<proteinExistence type="inferred from homology"/>
<keyword evidence="6 8" id="KW-0862">Zinc</keyword>
<dbReference type="SUPFAM" id="SSF53927">
    <property type="entry name" value="Cytidine deaminase-like"/>
    <property type="match status" value="1"/>
</dbReference>
<accession>A0A9X7Z7Z7</accession>
<evidence type="ECO:0000259" key="10">
    <source>
        <dbReference type="PROSITE" id="PS51747"/>
    </source>
</evidence>
<name>A0A9X7Z7Z7_9BACL</name>
<feature type="domain" description="CMP/dCMP-type deaminase" evidence="10">
    <location>
        <begin position="29"/>
        <end position="138"/>
    </location>
</feature>
<keyword evidence="4 8" id="KW-0479">Metal-binding</keyword>